<dbReference type="GO" id="GO:0004764">
    <property type="term" value="F:shikimate 3-dehydrogenase (NADP+) activity"/>
    <property type="evidence" value="ECO:0007669"/>
    <property type="project" value="UniProtKB-UniRule"/>
</dbReference>
<dbReference type="UniPathway" id="UPA00053">
    <property type="reaction ID" value="UER00087"/>
</dbReference>
<feature type="binding site" evidence="9">
    <location>
        <begin position="24"/>
        <end position="26"/>
    </location>
    <ligand>
        <name>shikimate</name>
        <dbReference type="ChEBI" id="CHEBI:36208"/>
    </ligand>
</feature>
<evidence type="ECO:0000256" key="9">
    <source>
        <dbReference type="HAMAP-Rule" id="MF_00222"/>
    </source>
</evidence>
<keyword evidence="13" id="KW-1185">Reference proteome</keyword>
<comment type="function">
    <text evidence="9">Involved in the biosynthesis of the chorismate, which leads to the biosynthesis of aromatic amino acids. Catalyzes the reversible NADPH linked reduction of 3-dehydroshikimate (DHSA) to yield shikimate (SA).</text>
</comment>
<comment type="catalytic activity">
    <reaction evidence="6">
        <text>L-quinate + NAD(+) = 3-dehydroquinate + NADH + H(+)</text>
        <dbReference type="Rhea" id="RHEA:22364"/>
        <dbReference type="ChEBI" id="CHEBI:15378"/>
        <dbReference type="ChEBI" id="CHEBI:29751"/>
        <dbReference type="ChEBI" id="CHEBI:32364"/>
        <dbReference type="ChEBI" id="CHEBI:57540"/>
        <dbReference type="ChEBI" id="CHEBI:57945"/>
        <dbReference type="EC" id="1.1.1.24"/>
    </reaction>
</comment>
<dbReference type="Proteomes" id="UP000515860">
    <property type="component" value="Chromosome"/>
</dbReference>
<comment type="catalytic activity">
    <reaction evidence="9">
        <text>shikimate + NADP(+) = 3-dehydroshikimate + NADPH + H(+)</text>
        <dbReference type="Rhea" id="RHEA:17737"/>
        <dbReference type="ChEBI" id="CHEBI:15378"/>
        <dbReference type="ChEBI" id="CHEBI:16630"/>
        <dbReference type="ChEBI" id="CHEBI:36208"/>
        <dbReference type="ChEBI" id="CHEBI:57783"/>
        <dbReference type="ChEBI" id="CHEBI:58349"/>
        <dbReference type="EC" id="1.1.1.25"/>
    </reaction>
</comment>
<keyword evidence="2 9" id="KW-0028">Amino-acid biosynthesis</keyword>
<dbReference type="PANTHER" id="PTHR21089">
    <property type="entry name" value="SHIKIMATE DEHYDROGENASE"/>
    <property type="match status" value="1"/>
</dbReference>
<dbReference type="GO" id="GO:0019632">
    <property type="term" value="P:shikimate metabolic process"/>
    <property type="evidence" value="ECO:0007669"/>
    <property type="project" value="InterPro"/>
</dbReference>
<dbReference type="InterPro" id="IPR022893">
    <property type="entry name" value="Shikimate_DH_fam"/>
</dbReference>
<proteinExistence type="inferred from homology"/>
<dbReference type="SUPFAM" id="SSF51735">
    <property type="entry name" value="NAD(P)-binding Rossmann-fold domains"/>
    <property type="match status" value="1"/>
</dbReference>
<accession>A0A7G9G959</accession>
<evidence type="ECO:0000313" key="13">
    <source>
        <dbReference type="Proteomes" id="UP000515860"/>
    </source>
</evidence>
<evidence type="ECO:0000256" key="1">
    <source>
        <dbReference type="ARBA" id="ARBA00004871"/>
    </source>
</evidence>
<comment type="pathway">
    <text evidence="1 9">Metabolic intermediate biosynthesis; chorismate biosynthesis; chorismate from D-erythrose 4-phosphate and phosphoenolpyruvate: step 4/7.</text>
</comment>
<dbReference type="GO" id="GO:0009073">
    <property type="term" value="P:aromatic amino acid family biosynthetic process"/>
    <property type="evidence" value="ECO:0007669"/>
    <property type="project" value="UniProtKB-KW"/>
</dbReference>
<evidence type="ECO:0000256" key="2">
    <source>
        <dbReference type="ARBA" id="ARBA00022605"/>
    </source>
</evidence>
<reference evidence="12 13" key="1">
    <citation type="submission" date="2020-08" db="EMBL/GenBank/DDBJ databases">
        <authorList>
            <person name="Liu C."/>
            <person name="Sun Q."/>
        </authorList>
    </citation>
    <scope>NUCLEOTIDE SEQUENCE [LARGE SCALE GENOMIC DNA]</scope>
    <source>
        <strain evidence="12 13">NSJ-29</strain>
    </source>
</reference>
<evidence type="ECO:0000256" key="6">
    <source>
        <dbReference type="ARBA" id="ARBA00051639"/>
    </source>
</evidence>
<protein>
    <recommendedName>
        <fullName evidence="9">Shikimate dehydrogenase (NADP(+))</fullName>
        <shortName evidence="9">SDH</shortName>
        <ecNumber evidence="9">1.1.1.25</ecNumber>
    </recommendedName>
</protein>
<feature type="binding site" evidence="9">
    <location>
        <position position="111"/>
    </location>
    <ligand>
        <name>shikimate</name>
        <dbReference type="ChEBI" id="CHEBI:36208"/>
    </ligand>
</feature>
<dbReference type="RefSeq" id="WP_249328230.1">
    <property type="nucleotide sequence ID" value="NZ_CP060635.1"/>
</dbReference>
<feature type="binding site" evidence="9">
    <location>
        <position position="239"/>
    </location>
    <ligand>
        <name>shikimate</name>
        <dbReference type="ChEBI" id="CHEBI:36208"/>
    </ligand>
</feature>
<organism evidence="12 13">
    <name type="scientific">Wansuia hejianensis</name>
    <dbReference type="NCBI Taxonomy" id="2763667"/>
    <lineage>
        <taxon>Bacteria</taxon>
        <taxon>Bacillati</taxon>
        <taxon>Bacillota</taxon>
        <taxon>Clostridia</taxon>
        <taxon>Lachnospirales</taxon>
        <taxon>Lachnospiraceae</taxon>
        <taxon>Wansuia</taxon>
    </lineage>
</organism>
<dbReference type="FunFam" id="3.40.50.720:FF:000086">
    <property type="entry name" value="Quinate/shikimate dehydrogenase"/>
    <property type="match status" value="1"/>
</dbReference>
<dbReference type="NCBIfam" id="TIGR00507">
    <property type="entry name" value="aroE"/>
    <property type="match status" value="1"/>
</dbReference>
<comment type="subunit">
    <text evidence="9">Homodimer.</text>
</comment>
<dbReference type="AlphaFoldDB" id="A0A7G9G959"/>
<comment type="catalytic activity">
    <reaction evidence="7">
        <text>shikimate + NAD(+) = 3-dehydroshikimate + NADH + H(+)</text>
        <dbReference type="Rhea" id="RHEA:17741"/>
        <dbReference type="ChEBI" id="CHEBI:15378"/>
        <dbReference type="ChEBI" id="CHEBI:16630"/>
        <dbReference type="ChEBI" id="CHEBI:36208"/>
        <dbReference type="ChEBI" id="CHEBI:57540"/>
        <dbReference type="ChEBI" id="CHEBI:57945"/>
    </reaction>
</comment>
<dbReference type="InterPro" id="IPR013708">
    <property type="entry name" value="Shikimate_DH-bd_N"/>
</dbReference>
<feature type="domain" description="Shikimate dehydrogenase substrate binding N-terminal" evidence="10">
    <location>
        <begin position="16"/>
        <end position="98"/>
    </location>
</feature>
<comment type="similarity">
    <text evidence="9">Belongs to the shikimate dehydrogenase family.</text>
</comment>
<dbReference type="GO" id="GO:0008652">
    <property type="term" value="P:amino acid biosynthetic process"/>
    <property type="evidence" value="ECO:0007669"/>
    <property type="project" value="UniProtKB-KW"/>
</dbReference>
<feature type="binding site" evidence="9">
    <location>
        <position position="71"/>
    </location>
    <ligand>
        <name>shikimate</name>
        <dbReference type="ChEBI" id="CHEBI:36208"/>
    </ligand>
</feature>
<keyword evidence="5 9" id="KW-0057">Aromatic amino acid biosynthesis</keyword>
<gene>
    <name evidence="9" type="primary">aroE</name>
    <name evidence="12" type="ORF">H9Q79_10310</name>
</gene>
<evidence type="ECO:0000256" key="7">
    <source>
        <dbReference type="ARBA" id="ARBA00052329"/>
    </source>
</evidence>
<dbReference type="InterPro" id="IPR036291">
    <property type="entry name" value="NAD(P)-bd_dom_sf"/>
</dbReference>
<name>A0A7G9G959_9FIRM</name>
<keyword evidence="4 9" id="KW-0560">Oxidoreductase</keyword>
<dbReference type="GO" id="GO:0030266">
    <property type="term" value="F:quinate 3-dehydrogenase (NAD+) activity"/>
    <property type="evidence" value="ECO:0007669"/>
    <property type="project" value="UniProtKB-EC"/>
</dbReference>
<dbReference type="Gene3D" id="3.40.50.720">
    <property type="entry name" value="NAD(P)-binding Rossmann-like Domain"/>
    <property type="match status" value="1"/>
</dbReference>
<dbReference type="PANTHER" id="PTHR21089:SF1">
    <property type="entry name" value="BIFUNCTIONAL 3-DEHYDROQUINATE DEHYDRATASE_SHIKIMATE DEHYDROGENASE, CHLOROPLASTIC"/>
    <property type="match status" value="1"/>
</dbReference>
<evidence type="ECO:0000259" key="11">
    <source>
        <dbReference type="Pfam" id="PF18317"/>
    </source>
</evidence>
<evidence type="ECO:0000256" key="3">
    <source>
        <dbReference type="ARBA" id="ARBA00022857"/>
    </source>
</evidence>
<dbReference type="CDD" id="cd01065">
    <property type="entry name" value="NAD_bind_Shikimate_DH"/>
    <property type="match status" value="1"/>
</dbReference>
<dbReference type="GO" id="GO:0009423">
    <property type="term" value="P:chorismate biosynthetic process"/>
    <property type="evidence" value="ECO:0007669"/>
    <property type="project" value="UniProtKB-UniRule"/>
</dbReference>
<feature type="binding site" evidence="9">
    <location>
        <position position="260"/>
    </location>
    <ligand>
        <name>NADP(+)</name>
        <dbReference type="ChEBI" id="CHEBI:58349"/>
    </ligand>
</feature>
<comment type="caution">
    <text evidence="9">Lacks conserved residue(s) required for the propagation of feature annotation.</text>
</comment>
<dbReference type="KEGG" id="whj:H9Q79_10310"/>
<keyword evidence="3 9" id="KW-0521">NADP</keyword>
<dbReference type="Gene3D" id="3.40.50.10860">
    <property type="entry name" value="Leucine Dehydrogenase, chain A, domain 1"/>
    <property type="match status" value="1"/>
</dbReference>
<feature type="domain" description="SDH C-terminal" evidence="11">
    <location>
        <begin position="260"/>
        <end position="287"/>
    </location>
</feature>
<evidence type="ECO:0000256" key="4">
    <source>
        <dbReference type="ARBA" id="ARBA00023002"/>
    </source>
</evidence>
<feature type="active site" description="Proton acceptor" evidence="9">
    <location>
        <position position="75"/>
    </location>
</feature>
<dbReference type="SUPFAM" id="SSF53223">
    <property type="entry name" value="Aminoacid dehydrogenase-like, N-terminal domain"/>
    <property type="match status" value="1"/>
</dbReference>
<dbReference type="EMBL" id="CP060635">
    <property type="protein sequence ID" value="QNM07341.1"/>
    <property type="molecule type" value="Genomic_DNA"/>
</dbReference>
<comment type="pathway">
    <text evidence="8">Aromatic compound metabolism; 3,4-dihydroxybenzoate biosynthesis; 3-dehydroquinate from D-quinate (NAD(+) route).</text>
</comment>
<dbReference type="InterPro" id="IPR041121">
    <property type="entry name" value="SDH_C"/>
</dbReference>
<dbReference type="EC" id="1.1.1.25" evidence="9"/>
<feature type="binding site" evidence="9">
    <location>
        <position position="237"/>
    </location>
    <ligand>
        <name>NADP(+)</name>
        <dbReference type="ChEBI" id="CHEBI:58349"/>
    </ligand>
</feature>
<dbReference type="InterPro" id="IPR046346">
    <property type="entry name" value="Aminoacid_DH-like_N_sf"/>
</dbReference>
<dbReference type="Pfam" id="PF18317">
    <property type="entry name" value="SDH_C"/>
    <property type="match status" value="1"/>
</dbReference>
<feature type="binding site" evidence="9">
    <location>
        <position position="267"/>
    </location>
    <ligand>
        <name>shikimate</name>
        <dbReference type="ChEBI" id="CHEBI:36208"/>
    </ligand>
</feature>
<dbReference type="InterPro" id="IPR011342">
    <property type="entry name" value="Shikimate_DH"/>
</dbReference>
<evidence type="ECO:0000256" key="5">
    <source>
        <dbReference type="ARBA" id="ARBA00023141"/>
    </source>
</evidence>
<evidence type="ECO:0000313" key="12">
    <source>
        <dbReference type="EMBL" id="QNM07341.1"/>
    </source>
</evidence>
<dbReference type="HAMAP" id="MF_00222">
    <property type="entry name" value="Shikimate_DH_AroE"/>
    <property type="match status" value="1"/>
</dbReference>
<dbReference type="GO" id="GO:0050661">
    <property type="term" value="F:NADP binding"/>
    <property type="evidence" value="ECO:0007669"/>
    <property type="project" value="InterPro"/>
</dbReference>
<dbReference type="NCBIfam" id="NF001319">
    <property type="entry name" value="PRK00258.3-3"/>
    <property type="match status" value="1"/>
</dbReference>
<dbReference type="Pfam" id="PF08501">
    <property type="entry name" value="Shikimate_dh_N"/>
    <property type="match status" value="1"/>
</dbReference>
<feature type="binding site" evidence="9">
    <location>
        <position position="96"/>
    </location>
    <ligand>
        <name>shikimate</name>
        <dbReference type="ChEBI" id="CHEBI:36208"/>
    </ligand>
</feature>
<evidence type="ECO:0000256" key="8">
    <source>
        <dbReference type="ARBA" id="ARBA00060613"/>
    </source>
</evidence>
<feature type="binding site" evidence="9">
    <location>
        <begin position="135"/>
        <end position="139"/>
    </location>
    <ligand>
        <name>NADP(+)</name>
        <dbReference type="ChEBI" id="CHEBI:58349"/>
    </ligand>
</feature>
<evidence type="ECO:0000259" key="10">
    <source>
        <dbReference type="Pfam" id="PF08501"/>
    </source>
</evidence>
<sequence length="291" mass="31248">MKYDFTITGYTGLTGLLGSPVSHSLSPLMHNEAFRLLGLDYVYLCFDVGEDTLEAAVKGLKACGIRGFNLTMPDKNRMAELADGLSPAAQMIGAVNTVVNEGGKLMGHNTDGIGFMRSAREAGFEPEGQTMTILGAGGAATAICAQAALDGIQTLNIFARPSSRFHQRTLQLVDAVNRTTGCRAALYDLADTEVLKSSLLNSTLLVNATSVGMAPDTGHSVLEDTSLFHPGLTVADIIYNPRETKFLSLAKAAGCRTFNGLHMLLYQGAEAFRLWTGRQMPVEAIKEKYYI</sequence>